<keyword evidence="2" id="KW-1185">Reference proteome</keyword>
<accession>A0A9D4R0A0</accession>
<gene>
    <name evidence="1" type="ORF">DPMN_092560</name>
</gene>
<dbReference type="Proteomes" id="UP000828390">
    <property type="component" value="Unassembled WGS sequence"/>
</dbReference>
<reference evidence="1" key="2">
    <citation type="submission" date="2020-11" db="EMBL/GenBank/DDBJ databases">
        <authorList>
            <person name="McCartney M.A."/>
            <person name="Auch B."/>
            <person name="Kono T."/>
            <person name="Mallez S."/>
            <person name="Becker A."/>
            <person name="Gohl D.M."/>
            <person name="Silverstein K.A.T."/>
            <person name="Koren S."/>
            <person name="Bechman K.B."/>
            <person name="Herman A."/>
            <person name="Abrahante J.E."/>
            <person name="Garbe J."/>
        </authorList>
    </citation>
    <scope>NUCLEOTIDE SEQUENCE</scope>
    <source>
        <strain evidence="1">Duluth1</strain>
        <tissue evidence="1">Whole animal</tissue>
    </source>
</reference>
<evidence type="ECO:0000313" key="1">
    <source>
        <dbReference type="EMBL" id="KAH3850154.1"/>
    </source>
</evidence>
<proteinExistence type="predicted"/>
<name>A0A9D4R0A0_DREPO</name>
<evidence type="ECO:0000313" key="2">
    <source>
        <dbReference type="Proteomes" id="UP000828390"/>
    </source>
</evidence>
<dbReference type="EMBL" id="JAIWYP010000003">
    <property type="protein sequence ID" value="KAH3850154.1"/>
    <property type="molecule type" value="Genomic_DNA"/>
</dbReference>
<organism evidence="1 2">
    <name type="scientific">Dreissena polymorpha</name>
    <name type="common">Zebra mussel</name>
    <name type="synonym">Mytilus polymorpha</name>
    <dbReference type="NCBI Taxonomy" id="45954"/>
    <lineage>
        <taxon>Eukaryota</taxon>
        <taxon>Metazoa</taxon>
        <taxon>Spiralia</taxon>
        <taxon>Lophotrochozoa</taxon>
        <taxon>Mollusca</taxon>
        <taxon>Bivalvia</taxon>
        <taxon>Autobranchia</taxon>
        <taxon>Heteroconchia</taxon>
        <taxon>Euheterodonta</taxon>
        <taxon>Imparidentia</taxon>
        <taxon>Neoheterodontei</taxon>
        <taxon>Myida</taxon>
        <taxon>Dreissenoidea</taxon>
        <taxon>Dreissenidae</taxon>
        <taxon>Dreissena</taxon>
    </lineage>
</organism>
<dbReference type="AlphaFoldDB" id="A0A9D4R0A0"/>
<sequence length="92" mass="9934">MAVQAGSGKKKARCRPLKVNLMPRLYRHLDANQDGGLSIKVSLRQSRTPVFILPVTENTPLQLSPNSASLRLPPTVEALASCPQTGDCPPQT</sequence>
<comment type="caution">
    <text evidence="1">The sequence shown here is derived from an EMBL/GenBank/DDBJ whole genome shotgun (WGS) entry which is preliminary data.</text>
</comment>
<protein>
    <submittedName>
        <fullName evidence="1">Uncharacterized protein</fullName>
    </submittedName>
</protein>
<reference evidence="1" key="1">
    <citation type="journal article" date="2019" name="bioRxiv">
        <title>The Genome of the Zebra Mussel, Dreissena polymorpha: A Resource for Invasive Species Research.</title>
        <authorList>
            <person name="McCartney M.A."/>
            <person name="Auch B."/>
            <person name="Kono T."/>
            <person name="Mallez S."/>
            <person name="Zhang Y."/>
            <person name="Obille A."/>
            <person name="Becker A."/>
            <person name="Abrahante J.E."/>
            <person name="Garbe J."/>
            <person name="Badalamenti J.P."/>
            <person name="Herman A."/>
            <person name="Mangelson H."/>
            <person name="Liachko I."/>
            <person name="Sullivan S."/>
            <person name="Sone E.D."/>
            <person name="Koren S."/>
            <person name="Silverstein K.A.T."/>
            <person name="Beckman K.B."/>
            <person name="Gohl D.M."/>
        </authorList>
    </citation>
    <scope>NUCLEOTIDE SEQUENCE</scope>
    <source>
        <strain evidence="1">Duluth1</strain>
        <tissue evidence="1">Whole animal</tissue>
    </source>
</reference>